<reference evidence="1 2" key="1">
    <citation type="submission" date="2019-04" db="EMBL/GenBank/DDBJ databases">
        <title>Microbes associate with the intestines of laboratory mice.</title>
        <authorList>
            <person name="Navarre W."/>
            <person name="Wong E."/>
            <person name="Huang K.C."/>
            <person name="Tropini C."/>
            <person name="Ng K."/>
            <person name="Yu B."/>
        </authorList>
    </citation>
    <scope>NUCLEOTIDE SEQUENCE [LARGE SCALE GENOMIC DNA]</scope>
    <source>
        <strain evidence="1 2">NM83_B4-11</strain>
    </source>
</reference>
<dbReference type="Pfam" id="PF00300">
    <property type="entry name" value="His_Phos_1"/>
    <property type="match status" value="1"/>
</dbReference>
<name>A0ABY2QMT1_9SPHN</name>
<dbReference type="Proteomes" id="UP000308038">
    <property type="component" value="Unassembled WGS sequence"/>
</dbReference>
<dbReference type="PANTHER" id="PTHR48100">
    <property type="entry name" value="BROAD-SPECIFICITY PHOSPHATASE YOR283W-RELATED"/>
    <property type="match status" value="1"/>
</dbReference>
<evidence type="ECO:0000313" key="2">
    <source>
        <dbReference type="Proteomes" id="UP000308038"/>
    </source>
</evidence>
<dbReference type="InterPro" id="IPR013078">
    <property type="entry name" value="His_Pase_superF_clade-1"/>
</dbReference>
<dbReference type="PANTHER" id="PTHR48100:SF1">
    <property type="entry name" value="HISTIDINE PHOSPHATASE FAMILY PROTEIN-RELATED"/>
    <property type="match status" value="1"/>
</dbReference>
<keyword evidence="2" id="KW-1185">Reference proteome</keyword>
<protein>
    <submittedName>
        <fullName evidence="1">Histidine phosphatase family protein</fullName>
    </submittedName>
</protein>
<dbReference type="SMART" id="SM00855">
    <property type="entry name" value="PGAM"/>
    <property type="match status" value="1"/>
</dbReference>
<dbReference type="SUPFAM" id="SSF53254">
    <property type="entry name" value="Phosphoglycerate mutase-like"/>
    <property type="match status" value="1"/>
</dbReference>
<evidence type="ECO:0000313" key="1">
    <source>
        <dbReference type="EMBL" id="THG42245.1"/>
    </source>
</evidence>
<dbReference type="Gene3D" id="3.40.50.1240">
    <property type="entry name" value="Phosphoglycerate mutase-like"/>
    <property type="match status" value="1"/>
</dbReference>
<organism evidence="1 2">
    <name type="scientific">Sphingomonas olei</name>
    <dbReference type="NCBI Taxonomy" id="1886787"/>
    <lineage>
        <taxon>Bacteria</taxon>
        <taxon>Pseudomonadati</taxon>
        <taxon>Pseudomonadota</taxon>
        <taxon>Alphaproteobacteria</taxon>
        <taxon>Sphingomonadales</taxon>
        <taxon>Sphingomonadaceae</taxon>
        <taxon>Sphingomonas</taxon>
    </lineage>
</organism>
<dbReference type="CDD" id="cd07067">
    <property type="entry name" value="HP_PGM_like"/>
    <property type="match status" value="1"/>
</dbReference>
<sequence length="197" mass="20992">MAATIHLVRHGAHVEAGRVLTGRGSPLGLAPVGREQAAWAARRLTDVVRVETSPQRRTMETAAVIAEHFGLRQPFVADALDELDFGDWTGRAIADLANDPQWARWNEQRAVGQAPGGERMADAVARAVTHLEGLAQADWPGAIVCVSHADIIRGVVAHYLGLSLDRVLAFDVDPGSITSLVVGDWGGHLLALNVHAG</sequence>
<comment type="caution">
    <text evidence="1">The sequence shown here is derived from an EMBL/GenBank/DDBJ whole genome shotgun (WGS) entry which is preliminary data.</text>
</comment>
<dbReference type="InterPro" id="IPR050275">
    <property type="entry name" value="PGM_Phosphatase"/>
</dbReference>
<gene>
    <name evidence="1" type="ORF">E5988_01995</name>
</gene>
<dbReference type="InterPro" id="IPR029033">
    <property type="entry name" value="His_PPase_superfam"/>
</dbReference>
<accession>A0ABY2QMT1</accession>
<dbReference type="RefSeq" id="WP_136450550.1">
    <property type="nucleotide sequence ID" value="NZ_SSTI01000001.1"/>
</dbReference>
<dbReference type="EMBL" id="SSTI01000001">
    <property type="protein sequence ID" value="THG42245.1"/>
    <property type="molecule type" value="Genomic_DNA"/>
</dbReference>
<proteinExistence type="predicted"/>